<evidence type="ECO:0000313" key="2">
    <source>
        <dbReference type="EMBL" id="KAK5083867.1"/>
    </source>
</evidence>
<dbReference type="AlphaFoldDB" id="A0AAN7YFK5"/>
<feature type="compositionally biased region" description="Basic and acidic residues" evidence="1">
    <location>
        <begin position="1"/>
        <end position="16"/>
    </location>
</feature>
<dbReference type="EMBL" id="JAVRRJ010000006">
    <property type="protein sequence ID" value="KAK5083867.1"/>
    <property type="molecule type" value="Genomic_DNA"/>
</dbReference>
<feature type="region of interest" description="Disordered" evidence="1">
    <location>
        <begin position="289"/>
        <end position="334"/>
    </location>
</feature>
<dbReference type="PANTHER" id="PTHR23242">
    <property type="entry name" value="TRANSCRIPTION FACTOR HOXA13"/>
    <property type="match status" value="1"/>
</dbReference>
<reference evidence="2 3" key="1">
    <citation type="submission" date="2023-08" db="EMBL/GenBank/DDBJ databases">
        <title>Black Yeasts Isolated from many extreme environments.</title>
        <authorList>
            <person name="Coleine C."/>
            <person name="Stajich J.E."/>
            <person name="Selbmann L."/>
        </authorList>
    </citation>
    <scope>NUCLEOTIDE SEQUENCE [LARGE SCALE GENOMIC DNA]</scope>
    <source>
        <strain evidence="2 3">CCFEE 5910</strain>
    </source>
</reference>
<gene>
    <name evidence="2" type="ORF">LTR05_006374</name>
</gene>
<evidence type="ECO:0000313" key="3">
    <source>
        <dbReference type="Proteomes" id="UP001309876"/>
    </source>
</evidence>
<evidence type="ECO:0000256" key="1">
    <source>
        <dbReference type="SAM" id="MobiDB-lite"/>
    </source>
</evidence>
<comment type="caution">
    <text evidence="2">The sequence shown here is derived from an EMBL/GenBank/DDBJ whole genome shotgun (WGS) entry which is preliminary data.</text>
</comment>
<keyword evidence="3" id="KW-1185">Reference proteome</keyword>
<feature type="compositionally biased region" description="Low complexity" evidence="1">
    <location>
        <begin position="304"/>
        <end position="334"/>
    </location>
</feature>
<dbReference type="PANTHER" id="PTHR23242:SF9">
    <property type="entry name" value="TRANSCRIPTION FACTOR HOXA13"/>
    <property type="match status" value="1"/>
</dbReference>
<feature type="region of interest" description="Disordered" evidence="1">
    <location>
        <begin position="1"/>
        <end position="21"/>
    </location>
</feature>
<name>A0AAN7YFK5_9EURO</name>
<sequence>MAKADDGRMIKDEQRVDGQLPQSQVVRVKKQRTRPRRSWSRWAASNLARIAAWYTIITVMFRCPSDSQSLAATSPAICRPYLSTKSLLDPFVGPYYDTYASPYVEKARPYVDTVNTRVIRPATVLAINNYNKYAAPQVSKAQEYTWSEWEKRGLPQFQKAQNAAQQIYNENLAPHVDKASEVTSPYYKAAKENAFNVHENHIMPAIAYSHPHLRKIGTTTQKFLVEKALPGIQYAWTNLVILIDGTIWPFIKGLYAHNVRPQLVMIGERIAKYQEGRKMHSAMEEVDQSMKTSLPPDTVLPRDVSSTVETTSSTTTTSSTETSSSASARVAATEKPQIATDETITEDLVKWQKKFAVAADKGTDDLKERIQDIITSMTESGISEGQGLATALEKTSEFEIASIKAKINNVVSHLPVDADAAAYTAAEDEILNTIRASGAQIKTRAKNVRAWSGTFKQDLRQRVELAIDSTLQVLDDIRDLGLQEIGMRWAWMEGVTYKHWQKYHDLKKKFADWRSEVRQTALSQPALSDAHEQADKLLDESMAVTEDAARELVRLRDVTKWKLAARDATDDFDSRAIPSLTAAVSAASSVAGSIKEALVGSSQGTVESLASAVSGPGSGMASSVSSAASDLSESASSAVLGSTGTMESLSSKVSSSASDLAKNARSSASSAAVGTSTGSAKSLASTLSEQYSHATGSVYSMASSATAGPSNGAMSSASSIADSISLSASSAVASASASAKLKKAVDDAGQKVADFTSSLTGGS</sequence>
<protein>
    <submittedName>
        <fullName evidence="2">Uncharacterized protein</fullName>
    </submittedName>
</protein>
<organism evidence="2 3">
    <name type="scientific">Lithohypha guttulata</name>
    <dbReference type="NCBI Taxonomy" id="1690604"/>
    <lineage>
        <taxon>Eukaryota</taxon>
        <taxon>Fungi</taxon>
        <taxon>Dikarya</taxon>
        <taxon>Ascomycota</taxon>
        <taxon>Pezizomycotina</taxon>
        <taxon>Eurotiomycetes</taxon>
        <taxon>Chaetothyriomycetidae</taxon>
        <taxon>Chaetothyriales</taxon>
        <taxon>Trichomeriaceae</taxon>
        <taxon>Lithohypha</taxon>
    </lineage>
</organism>
<dbReference type="Proteomes" id="UP001309876">
    <property type="component" value="Unassembled WGS sequence"/>
</dbReference>
<proteinExistence type="predicted"/>
<accession>A0AAN7YFK5</accession>